<keyword evidence="4" id="KW-0500">Molybdenum</keyword>
<dbReference type="InterPro" id="IPR036135">
    <property type="entry name" value="MoeA_linker/N_sf"/>
</dbReference>
<dbReference type="InterPro" id="IPR036688">
    <property type="entry name" value="MoeA_C_domain_IV_sf"/>
</dbReference>
<comment type="similarity">
    <text evidence="2 4">Belongs to the MoeA family.</text>
</comment>
<dbReference type="EC" id="2.10.1.1" evidence="4"/>
<dbReference type="GO" id="GO:0046872">
    <property type="term" value="F:metal ion binding"/>
    <property type="evidence" value="ECO:0007669"/>
    <property type="project" value="UniProtKB-UniRule"/>
</dbReference>
<evidence type="ECO:0000256" key="3">
    <source>
        <dbReference type="ARBA" id="ARBA00047317"/>
    </source>
</evidence>
<keyword evidence="4 6" id="KW-0808">Transferase</keyword>
<dbReference type="PANTHER" id="PTHR10192:SF5">
    <property type="entry name" value="GEPHYRIN"/>
    <property type="match status" value="1"/>
</dbReference>
<reference evidence="6 7" key="1">
    <citation type="submission" date="2016-05" db="EMBL/GenBank/DDBJ databases">
        <title>Complete genome sequence of Novosphingobium guangzhouense SA925(T).</title>
        <authorList>
            <person name="Sha S."/>
        </authorList>
    </citation>
    <scope>NUCLEOTIDE SEQUENCE [LARGE SCALE GENOMIC DNA]</scope>
    <source>
        <strain evidence="6 7">SA925</strain>
    </source>
</reference>
<dbReference type="Pfam" id="PF00994">
    <property type="entry name" value="MoCF_biosynth"/>
    <property type="match status" value="1"/>
</dbReference>
<evidence type="ECO:0000259" key="5">
    <source>
        <dbReference type="SMART" id="SM00852"/>
    </source>
</evidence>
<dbReference type="InterPro" id="IPR005110">
    <property type="entry name" value="MoeA_linker/N"/>
</dbReference>
<organism evidence="6 7">
    <name type="scientific">Novosphingobium guangzhouense</name>
    <dbReference type="NCBI Taxonomy" id="1850347"/>
    <lineage>
        <taxon>Bacteria</taxon>
        <taxon>Pseudomonadati</taxon>
        <taxon>Pseudomonadota</taxon>
        <taxon>Alphaproteobacteria</taxon>
        <taxon>Sphingomonadales</taxon>
        <taxon>Sphingomonadaceae</taxon>
        <taxon>Novosphingobium</taxon>
    </lineage>
</organism>
<keyword evidence="4" id="KW-0479">Metal-binding</keyword>
<comment type="caution">
    <text evidence="6">The sequence shown here is derived from an EMBL/GenBank/DDBJ whole genome shotgun (WGS) entry which is preliminary data.</text>
</comment>
<dbReference type="InterPro" id="IPR001453">
    <property type="entry name" value="MoaB/Mog_dom"/>
</dbReference>
<evidence type="ECO:0000313" key="7">
    <source>
        <dbReference type="Proteomes" id="UP000236327"/>
    </source>
</evidence>
<dbReference type="InterPro" id="IPR036425">
    <property type="entry name" value="MoaB/Mog-like_dom_sf"/>
</dbReference>
<dbReference type="PANTHER" id="PTHR10192">
    <property type="entry name" value="MOLYBDOPTERIN BIOSYNTHESIS PROTEIN"/>
    <property type="match status" value="1"/>
</dbReference>
<comment type="cofactor">
    <cofactor evidence="4">
        <name>Mg(2+)</name>
        <dbReference type="ChEBI" id="CHEBI:18420"/>
    </cofactor>
</comment>
<protein>
    <recommendedName>
        <fullName evidence="4">Molybdopterin molybdenumtransferase</fullName>
        <ecNumber evidence="4">2.10.1.1</ecNumber>
    </recommendedName>
</protein>
<dbReference type="SUPFAM" id="SSF63882">
    <property type="entry name" value="MoeA N-terminal region -like"/>
    <property type="match status" value="1"/>
</dbReference>
<dbReference type="RefSeq" id="WP_103095293.1">
    <property type="nucleotide sequence ID" value="NZ_LYMM01000025.1"/>
</dbReference>
<dbReference type="Pfam" id="PF03453">
    <property type="entry name" value="MoeA_N"/>
    <property type="match status" value="1"/>
</dbReference>
<dbReference type="SUPFAM" id="SSF53218">
    <property type="entry name" value="Molybdenum cofactor biosynthesis proteins"/>
    <property type="match status" value="1"/>
</dbReference>
<dbReference type="AlphaFoldDB" id="A0A2K2G396"/>
<dbReference type="EMBL" id="LYMM01000025">
    <property type="protein sequence ID" value="PNU05509.1"/>
    <property type="molecule type" value="Genomic_DNA"/>
</dbReference>
<evidence type="ECO:0000256" key="2">
    <source>
        <dbReference type="ARBA" id="ARBA00010763"/>
    </source>
</evidence>
<evidence type="ECO:0000313" key="6">
    <source>
        <dbReference type="EMBL" id="PNU05509.1"/>
    </source>
</evidence>
<dbReference type="GO" id="GO:0005829">
    <property type="term" value="C:cytosol"/>
    <property type="evidence" value="ECO:0007669"/>
    <property type="project" value="TreeGrafter"/>
</dbReference>
<dbReference type="Gene3D" id="2.170.190.11">
    <property type="entry name" value="Molybdopterin biosynthesis moea protein, domain 3"/>
    <property type="match status" value="1"/>
</dbReference>
<dbReference type="SUPFAM" id="SSF63867">
    <property type="entry name" value="MoeA C-terminal domain-like"/>
    <property type="match status" value="1"/>
</dbReference>
<dbReference type="Proteomes" id="UP000236327">
    <property type="component" value="Unassembled WGS sequence"/>
</dbReference>
<gene>
    <name evidence="6" type="ORF">A8V01_16135</name>
</gene>
<dbReference type="InterPro" id="IPR038987">
    <property type="entry name" value="MoeA-like"/>
</dbReference>
<dbReference type="GO" id="GO:0061599">
    <property type="term" value="F:molybdopterin molybdotransferase activity"/>
    <property type="evidence" value="ECO:0007669"/>
    <property type="project" value="UniProtKB-UniRule"/>
</dbReference>
<dbReference type="Gene3D" id="2.40.340.10">
    <property type="entry name" value="MoeA, C-terminal, domain IV"/>
    <property type="match status" value="1"/>
</dbReference>
<accession>A0A2K2G396</accession>
<dbReference type="Gene3D" id="3.40.980.10">
    <property type="entry name" value="MoaB/Mog-like domain"/>
    <property type="match status" value="1"/>
</dbReference>
<keyword evidence="4" id="KW-0501">Molybdenum cofactor biosynthesis</keyword>
<comment type="function">
    <text evidence="1 4">Catalyzes the insertion of molybdate into adenylated molybdopterin with the concomitant release of AMP.</text>
</comment>
<name>A0A2K2G396_9SPHN</name>
<feature type="domain" description="MoaB/Mog" evidence="5">
    <location>
        <begin position="186"/>
        <end position="325"/>
    </location>
</feature>
<dbReference type="OrthoDB" id="9804758at2"/>
<dbReference type="Gene3D" id="3.90.105.10">
    <property type="entry name" value="Molybdopterin biosynthesis moea protein, domain 2"/>
    <property type="match status" value="1"/>
</dbReference>
<dbReference type="GO" id="GO:0006777">
    <property type="term" value="P:Mo-molybdopterin cofactor biosynthetic process"/>
    <property type="evidence" value="ECO:0007669"/>
    <property type="project" value="UniProtKB-UniRule"/>
</dbReference>
<keyword evidence="7" id="KW-1185">Reference proteome</keyword>
<evidence type="ECO:0000256" key="4">
    <source>
        <dbReference type="RuleBase" id="RU365090"/>
    </source>
</evidence>
<proteinExistence type="inferred from homology"/>
<keyword evidence="4" id="KW-0460">Magnesium</keyword>
<evidence type="ECO:0000256" key="1">
    <source>
        <dbReference type="ARBA" id="ARBA00002901"/>
    </source>
</evidence>
<dbReference type="CDD" id="cd00887">
    <property type="entry name" value="MoeA"/>
    <property type="match status" value="1"/>
</dbReference>
<dbReference type="UniPathway" id="UPA00344"/>
<comment type="pathway">
    <text evidence="4">Cofactor biosynthesis; molybdopterin biosynthesis.</text>
</comment>
<sequence>MATAPELPCHAAATSFDAAQAVVRANCAPLGIEWVALAKAGRRILAADAVARIDSPRRDSAAMDGFAVRSQDLTSDFTRLVLRAESVAGGAVPPALLADTAIRVSTGAPMPAGADRVVMHEHARVEGGHIIVPHVSGKPHVRPRASDFAQGTALLPAGTRIDPRAMVVAAAADIEKLPVWRQPRLRVLVNGDELVPPGCAVQDCDTIPDSLSEALLLMARQWGAKPLGALRVMDRVDELRATARMALEDTDVIVIAGGASDGHRDLVRAALTPLGLRMRFAGVAMKPGKPVWYGMIGGIHVLGLPGNPTAALTTARLFLAPMICALSGAGFDHALRWSERRLLHDVPAGSDRDQFLCAVADRTSDGVIIIARQEASAQMMLARADLLVERRAGADPAAAGASVRCLPF</sequence>
<comment type="catalytic activity">
    <reaction evidence="3">
        <text>adenylyl-molybdopterin + molybdate = Mo-molybdopterin + AMP + H(+)</text>
        <dbReference type="Rhea" id="RHEA:35047"/>
        <dbReference type="ChEBI" id="CHEBI:15378"/>
        <dbReference type="ChEBI" id="CHEBI:36264"/>
        <dbReference type="ChEBI" id="CHEBI:62727"/>
        <dbReference type="ChEBI" id="CHEBI:71302"/>
        <dbReference type="ChEBI" id="CHEBI:456215"/>
        <dbReference type="EC" id="2.10.1.1"/>
    </reaction>
</comment>
<dbReference type="SMART" id="SM00852">
    <property type="entry name" value="MoCF_biosynth"/>
    <property type="match status" value="1"/>
</dbReference>